<protein>
    <submittedName>
        <fullName evidence="1">Uncharacterized protein</fullName>
    </submittedName>
</protein>
<comment type="caution">
    <text evidence="1">The sequence shown here is derived from an EMBL/GenBank/DDBJ whole genome shotgun (WGS) entry which is preliminary data.</text>
</comment>
<dbReference type="AlphaFoldDB" id="A0A645GNP7"/>
<sequence length="47" mass="5610">MRELIDHLAGKRAIRFFPLNMKPVVTQYDINRIFLLDQFNILIVHAK</sequence>
<accession>A0A645GNP7</accession>
<dbReference type="EMBL" id="VSSQ01077446">
    <property type="protein sequence ID" value="MPN27522.1"/>
    <property type="molecule type" value="Genomic_DNA"/>
</dbReference>
<proteinExistence type="predicted"/>
<evidence type="ECO:0000313" key="1">
    <source>
        <dbReference type="EMBL" id="MPN27522.1"/>
    </source>
</evidence>
<organism evidence="1">
    <name type="scientific">bioreactor metagenome</name>
    <dbReference type="NCBI Taxonomy" id="1076179"/>
    <lineage>
        <taxon>unclassified sequences</taxon>
        <taxon>metagenomes</taxon>
        <taxon>ecological metagenomes</taxon>
    </lineage>
</organism>
<reference evidence="1" key="1">
    <citation type="submission" date="2019-08" db="EMBL/GenBank/DDBJ databases">
        <authorList>
            <person name="Kucharzyk K."/>
            <person name="Murdoch R.W."/>
            <person name="Higgins S."/>
            <person name="Loffler F."/>
        </authorList>
    </citation>
    <scope>NUCLEOTIDE SEQUENCE</scope>
</reference>
<name>A0A645GNP7_9ZZZZ</name>
<gene>
    <name evidence="1" type="ORF">SDC9_174956</name>
</gene>